<dbReference type="AlphaFoldDB" id="A0A2I3HKE0"/>
<dbReference type="EMBL" id="ADFV01100667">
    <property type="status" value="NOT_ANNOTATED_CDS"/>
    <property type="molecule type" value="Genomic_DNA"/>
</dbReference>
<reference evidence="1" key="2">
    <citation type="submission" date="2025-08" db="UniProtKB">
        <authorList>
            <consortium name="Ensembl"/>
        </authorList>
    </citation>
    <scope>IDENTIFICATION</scope>
</reference>
<organism evidence="1 2">
    <name type="scientific">Nomascus leucogenys</name>
    <name type="common">Northern white-cheeked gibbon</name>
    <name type="synonym">Hylobates leucogenys</name>
    <dbReference type="NCBI Taxonomy" id="61853"/>
    <lineage>
        <taxon>Eukaryota</taxon>
        <taxon>Metazoa</taxon>
        <taxon>Chordata</taxon>
        <taxon>Craniata</taxon>
        <taxon>Vertebrata</taxon>
        <taxon>Euteleostomi</taxon>
        <taxon>Mammalia</taxon>
        <taxon>Eutheria</taxon>
        <taxon>Euarchontoglires</taxon>
        <taxon>Primates</taxon>
        <taxon>Haplorrhini</taxon>
        <taxon>Catarrhini</taxon>
        <taxon>Hylobatidae</taxon>
        <taxon>Nomascus</taxon>
    </lineage>
</organism>
<dbReference type="EMBL" id="ADFV01100664">
    <property type="status" value="NOT_ANNOTATED_CDS"/>
    <property type="molecule type" value="Genomic_DNA"/>
</dbReference>
<reference evidence="1 2" key="1">
    <citation type="submission" date="2012-10" db="EMBL/GenBank/DDBJ databases">
        <authorList>
            <consortium name="Gibbon Genome Sequencing Consortium"/>
        </authorList>
    </citation>
    <scope>NUCLEOTIDE SEQUENCE [LARGE SCALE GENOMIC DNA]</scope>
</reference>
<dbReference type="EMBL" id="ADFV01100668">
    <property type="status" value="NOT_ANNOTATED_CDS"/>
    <property type="molecule type" value="Genomic_DNA"/>
</dbReference>
<dbReference type="EMBL" id="ADFV01100666">
    <property type="status" value="NOT_ANNOTATED_CDS"/>
    <property type="molecule type" value="Genomic_DNA"/>
</dbReference>
<dbReference type="PROSITE" id="PS51257">
    <property type="entry name" value="PROKAR_LIPOPROTEIN"/>
    <property type="match status" value="1"/>
</dbReference>
<evidence type="ECO:0000313" key="1">
    <source>
        <dbReference type="Ensembl" id="ENSNLEP00000044074.1"/>
    </source>
</evidence>
<reference evidence="1" key="3">
    <citation type="submission" date="2025-09" db="UniProtKB">
        <authorList>
            <consortium name="Ensembl"/>
        </authorList>
    </citation>
    <scope>IDENTIFICATION</scope>
</reference>
<keyword evidence="2" id="KW-1185">Reference proteome</keyword>
<protein>
    <submittedName>
        <fullName evidence="1">Pyridoxal kinase</fullName>
    </submittedName>
</protein>
<dbReference type="Ensembl" id="ENSNLET00000051224.1">
    <property type="protein sequence ID" value="ENSNLEP00000044074.1"/>
    <property type="gene ID" value="ENSNLEG00000001565.3"/>
</dbReference>
<dbReference type="Proteomes" id="UP000001073">
    <property type="component" value="Chromosome 25"/>
</dbReference>
<dbReference type="EMBL" id="ADFV01100665">
    <property type="status" value="NOT_ANNOTATED_CDS"/>
    <property type="molecule type" value="Genomic_DNA"/>
</dbReference>
<sequence length="149" mass="17026">MGRLWKRPDQLAMLMNQLILMGCVKWRCQPRGSAGSCSHLKAENSDFILGYVCQPQRINYLHTQKQWSRIFWQDFQDLCHRCLISVSSQSVLGFEIDAVNSVQFSNHTETRSVSVTQAGLQWCNPLTTALTSWAEAIFLPPPPEWLGLQ</sequence>
<name>A0A2I3HKE0_NOMLE</name>
<gene>
    <name evidence="1" type="primary">PDXK</name>
</gene>
<accession>A0A2I3HKE0</accession>
<evidence type="ECO:0000313" key="2">
    <source>
        <dbReference type="Proteomes" id="UP000001073"/>
    </source>
</evidence>
<dbReference type="GeneTree" id="ENSGT00390000003874"/>
<proteinExistence type="predicted"/>